<accession>A0A7C4FBR5</accession>
<dbReference type="InterPro" id="IPR010985">
    <property type="entry name" value="Ribbon_hlx_hlx"/>
</dbReference>
<dbReference type="SUPFAM" id="SSF47598">
    <property type="entry name" value="Ribbon-helix-helix"/>
    <property type="match status" value="1"/>
</dbReference>
<sequence>MRIVTVKMPETYLEAIDELVRMGRYSSRSEVIRTAIRELLKRELWESSLGLEKSKRKSVRSKVVEVLKEI</sequence>
<dbReference type="Gene3D" id="1.10.1220.10">
    <property type="entry name" value="Met repressor-like"/>
    <property type="match status" value="1"/>
</dbReference>
<reference evidence="2" key="1">
    <citation type="journal article" date="2020" name="mSystems">
        <title>Genome- and Community-Level Interaction Insights into Carbon Utilization and Element Cycling Functions of Hydrothermarchaeota in Hydrothermal Sediment.</title>
        <authorList>
            <person name="Zhou Z."/>
            <person name="Liu Y."/>
            <person name="Xu W."/>
            <person name="Pan J."/>
            <person name="Luo Z.H."/>
            <person name="Li M."/>
        </authorList>
    </citation>
    <scope>NUCLEOTIDE SEQUENCE [LARGE SCALE GENOMIC DNA]</scope>
    <source>
        <strain evidence="2">SpSt-732</strain>
    </source>
</reference>
<evidence type="ECO:0000313" key="2">
    <source>
        <dbReference type="EMBL" id="HGI87962.1"/>
    </source>
</evidence>
<dbReference type="GO" id="GO:0006355">
    <property type="term" value="P:regulation of DNA-templated transcription"/>
    <property type="evidence" value="ECO:0007669"/>
    <property type="project" value="InterPro"/>
</dbReference>
<dbReference type="Pfam" id="PF01402">
    <property type="entry name" value="RHH_1"/>
    <property type="match status" value="1"/>
</dbReference>
<feature type="domain" description="Ribbon-helix-helix protein CopG" evidence="1">
    <location>
        <begin position="3"/>
        <end position="43"/>
    </location>
</feature>
<gene>
    <name evidence="2" type="ORF">ENV14_06210</name>
</gene>
<comment type="caution">
    <text evidence="2">The sequence shown here is derived from an EMBL/GenBank/DDBJ whole genome shotgun (WGS) entry which is preliminary data.</text>
</comment>
<evidence type="ECO:0000259" key="1">
    <source>
        <dbReference type="Pfam" id="PF01402"/>
    </source>
</evidence>
<dbReference type="EMBL" id="DTFF01000049">
    <property type="protein sequence ID" value="HGI87962.1"/>
    <property type="molecule type" value="Genomic_DNA"/>
</dbReference>
<dbReference type="PANTHER" id="PTHR36215:SF1">
    <property type="entry name" value="BLL4998 PROTEIN"/>
    <property type="match status" value="1"/>
</dbReference>
<name>A0A7C4FBR5_9CREN</name>
<organism evidence="2">
    <name type="scientific">Ignisphaera aggregans</name>
    <dbReference type="NCBI Taxonomy" id="334771"/>
    <lineage>
        <taxon>Archaea</taxon>
        <taxon>Thermoproteota</taxon>
        <taxon>Thermoprotei</taxon>
        <taxon>Desulfurococcales</taxon>
        <taxon>Desulfurococcaceae</taxon>
        <taxon>Ignisphaera</taxon>
    </lineage>
</organism>
<dbReference type="InterPro" id="IPR002145">
    <property type="entry name" value="CopG"/>
</dbReference>
<dbReference type="InterPro" id="IPR013321">
    <property type="entry name" value="Arc_rbn_hlx_hlx"/>
</dbReference>
<dbReference type="AlphaFoldDB" id="A0A7C4FBR5"/>
<protein>
    <submittedName>
        <fullName evidence="2">Ribbon-helix-helix protein, CopG family</fullName>
    </submittedName>
</protein>
<proteinExistence type="predicted"/>
<dbReference type="PANTHER" id="PTHR36215">
    <property type="entry name" value="BLL4998 PROTEIN"/>
    <property type="match status" value="1"/>
</dbReference>
<dbReference type="CDD" id="cd22231">
    <property type="entry name" value="RHH_NikR_HicB-like"/>
    <property type="match status" value="1"/>
</dbReference>